<keyword evidence="6" id="KW-0046">Antibiotic resistance</keyword>
<gene>
    <name evidence="9" type="ORF">AT728_26705</name>
</gene>
<evidence type="ECO:0008006" key="11">
    <source>
        <dbReference type="Google" id="ProtNLM"/>
    </source>
</evidence>
<feature type="signal peptide" evidence="8">
    <location>
        <begin position="1"/>
        <end position="17"/>
    </location>
</feature>
<name>A0A0W7WWU2_9ACTN</name>
<feature type="transmembrane region" description="Helical" evidence="7">
    <location>
        <begin position="103"/>
        <end position="123"/>
    </location>
</feature>
<organism evidence="9 10">
    <name type="scientific">Streptomyces silvensis</name>
    <dbReference type="NCBI Taxonomy" id="1765722"/>
    <lineage>
        <taxon>Bacteria</taxon>
        <taxon>Bacillati</taxon>
        <taxon>Actinomycetota</taxon>
        <taxon>Actinomycetes</taxon>
        <taxon>Kitasatosporales</taxon>
        <taxon>Streptomycetaceae</taxon>
        <taxon>Streptomyces</taxon>
    </lineage>
</organism>
<dbReference type="PANTHER" id="PTHR42718:SF9">
    <property type="entry name" value="MAJOR FACILITATOR SUPERFAMILY MULTIDRUG TRANSPORTER MFSC"/>
    <property type="match status" value="1"/>
</dbReference>
<proteinExistence type="predicted"/>
<evidence type="ECO:0000256" key="7">
    <source>
        <dbReference type="SAM" id="Phobius"/>
    </source>
</evidence>
<feature type="chain" id="PRO_5038466255" description="Major facilitator superfamily (MFS) profile domain-containing protein" evidence="8">
    <location>
        <begin position="18"/>
        <end position="125"/>
    </location>
</feature>
<dbReference type="PANTHER" id="PTHR42718">
    <property type="entry name" value="MAJOR FACILITATOR SUPERFAMILY MULTIDRUG TRANSPORTER MFSC"/>
    <property type="match status" value="1"/>
</dbReference>
<dbReference type="Proteomes" id="UP000054804">
    <property type="component" value="Unassembled WGS sequence"/>
</dbReference>
<evidence type="ECO:0000256" key="4">
    <source>
        <dbReference type="ARBA" id="ARBA00022989"/>
    </source>
</evidence>
<keyword evidence="2" id="KW-0813">Transport</keyword>
<feature type="transmembrane region" description="Helical" evidence="7">
    <location>
        <begin position="37"/>
        <end position="57"/>
    </location>
</feature>
<sequence length="125" mass="13241">MSWRAVFWLNVPLAALGAVCAARTAESYDSTTASRSVDWAGVACATGALATLCVVIARGPQWPWPIASAGVLVTAALLILFVRHERVAPRPLVELSLFRNEPYVALTLAGAAANTATVMFLFVDP</sequence>
<evidence type="ECO:0000256" key="3">
    <source>
        <dbReference type="ARBA" id="ARBA00022692"/>
    </source>
</evidence>
<evidence type="ECO:0000256" key="5">
    <source>
        <dbReference type="ARBA" id="ARBA00023136"/>
    </source>
</evidence>
<evidence type="ECO:0000256" key="2">
    <source>
        <dbReference type="ARBA" id="ARBA00022448"/>
    </source>
</evidence>
<dbReference type="AlphaFoldDB" id="A0A0W7WWU2"/>
<evidence type="ECO:0000313" key="9">
    <source>
        <dbReference type="EMBL" id="KUF15061.1"/>
    </source>
</evidence>
<feature type="transmembrane region" description="Helical" evidence="7">
    <location>
        <begin position="64"/>
        <end position="83"/>
    </location>
</feature>
<accession>A0A0W7WWU2</accession>
<dbReference type="STRING" id="1765722.AT728_26705"/>
<keyword evidence="5 7" id="KW-0472">Membrane</keyword>
<keyword evidence="10" id="KW-1185">Reference proteome</keyword>
<dbReference type="EMBL" id="LOCL01000048">
    <property type="protein sequence ID" value="KUF15061.1"/>
    <property type="molecule type" value="Genomic_DNA"/>
</dbReference>
<evidence type="ECO:0000313" key="10">
    <source>
        <dbReference type="Proteomes" id="UP000054804"/>
    </source>
</evidence>
<evidence type="ECO:0000256" key="6">
    <source>
        <dbReference type="ARBA" id="ARBA00023251"/>
    </source>
</evidence>
<dbReference type="GO" id="GO:0016020">
    <property type="term" value="C:membrane"/>
    <property type="evidence" value="ECO:0007669"/>
    <property type="project" value="UniProtKB-SubCell"/>
</dbReference>
<comment type="subcellular location">
    <subcellularLocation>
        <location evidence="1">Membrane</location>
        <topology evidence="1">Multi-pass membrane protein</topology>
    </subcellularLocation>
</comment>
<evidence type="ECO:0000256" key="1">
    <source>
        <dbReference type="ARBA" id="ARBA00004141"/>
    </source>
</evidence>
<comment type="caution">
    <text evidence="9">The sequence shown here is derived from an EMBL/GenBank/DDBJ whole genome shotgun (WGS) entry which is preliminary data.</text>
</comment>
<dbReference type="GO" id="GO:0046677">
    <property type="term" value="P:response to antibiotic"/>
    <property type="evidence" value="ECO:0007669"/>
    <property type="project" value="UniProtKB-KW"/>
</dbReference>
<keyword evidence="4 7" id="KW-1133">Transmembrane helix</keyword>
<keyword evidence="8" id="KW-0732">Signal</keyword>
<keyword evidence="3 7" id="KW-0812">Transmembrane</keyword>
<reference evidence="9 10" key="1">
    <citation type="submission" date="2015-12" db="EMBL/GenBank/DDBJ databases">
        <title>Draft genome sequence of Streptomyces silvensis ATCC 53525, a producer of novel hormone antagonists.</title>
        <authorList>
            <person name="Johnston C.W."/>
            <person name="Li Y."/>
            <person name="Magarvey N.A."/>
        </authorList>
    </citation>
    <scope>NUCLEOTIDE SEQUENCE [LARGE SCALE GENOMIC DNA]</scope>
    <source>
        <strain evidence="9 10">ATCC 53525</strain>
    </source>
</reference>
<protein>
    <recommendedName>
        <fullName evidence="11">Major facilitator superfamily (MFS) profile domain-containing protein</fullName>
    </recommendedName>
</protein>
<evidence type="ECO:0000256" key="8">
    <source>
        <dbReference type="SAM" id="SignalP"/>
    </source>
</evidence>